<evidence type="ECO:0000259" key="2">
    <source>
        <dbReference type="Pfam" id="PF20710"/>
    </source>
</evidence>
<feature type="domain" description="DUF6824" evidence="2">
    <location>
        <begin position="77"/>
        <end position="154"/>
    </location>
</feature>
<dbReference type="EMBL" id="CAICTM010000149">
    <property type="protein sequence ID" value="CAB9502914.1"/>
    <property type="molecule type" value="Genomic_DNA"/>
</dbReference>
<evidence type="ECO:0000256" key="1">
    <source>
        <dbReference type="SAM" id="MobiDB-lite"/>
    </source>
</evidence>
<keyword evidence="4" id="KW-1185">Reference proteome</keyword>
<dbReference type="Pfam" id="PF20710">
    <property type="entry name" value="DUF6824"/>
    <property type="match status" value="1"/>
</dbReference>
<gene>
    <name evidence="3" type="ORF">SEMRO_150_G068830.1</name>
</gene>
<reference evidence="3" key="1">
    <citation type="submission" date="2020-06" db="EMBL/GenBank/DDBJ databases">
        <authorList>
            <consortium name="Plant Systems Biology data submission"/>
        </authorList>
    </citation>
    <scope>NUCLEOTIDE SEQUENCE</scope>
    <source>
        <strain evidence="3">D6</strain>
    </source>
</reference>
<feature type="region of interest" description="Disordered" evidence="1">
    <location>
        <begin position="188"/>
        <end position="244"/>
    </location>
</feature>
<evidence type="ECO:0000313" key="3">
    <source>
        <dbReference type="EMBL" id="CAB9502914.1"/>
    </source>
</evidence>
<feature type="compositionally biased region" description="Low complexity" evidence="1">
    <location>
        <begin position="224"/>
        <end position="244"/>
    </location>
</feature>
<comment type="caution">
    <text evidence="3">The sequence shown here is derived from an EMBL/GenBank/DDBJ whole genome shotgun (WGS) entry which is preliminary data.</text>
</comment>
<protein>
    <recommendedName>
        <fullName evidence="2">DUF6824 domain-containing protein</fullName>
    </recommendedName>
</protein>
<accession>A0A9N8DHS9</accession>
<evidence type="ECO:0000313" key="4">
    <source>
        <dbReference type="Proteomes" id="UP001153069"/>
    </source>
</evidence>
<dbReference type="InterPro" id="IPR049227">
    <property type="entry name" value="DUF6824"/>
</dbReference>
<dbReference type="Proteomes" id="UP001153069">
    <property type="component" value="Unassembled WGS sequence"/>
</dbReference>
<feature type="compositionally biased region" description="Polar residues" evidence="1">
    <location>
        <begin position="188"/>
        <end position="209"/>
    </location>
</feature>
<proteinExistence type="predicted"/>
<dbReference type="AlphaFoldDB" id="A0A9N8DHS9"/>
<organism evidence="3 4">
    <name type="scientific">Seminavis robusta</name>
    <dbReference type="NCBI Taxonomy" id="568900"/>
    <lineage>
        <taxon>Eukaryota</taxon>
        <taxon>Sar</taxon>
        <taxon>Stramenopiles</taxon>
        <taxon>Ochrophyta</taxon>
        <taxon>Bacillariophyta</taxon>
        <taxon>Bacillariophyceae</taxon>
        <taxon>Bacillariophycidae</taxon>
        <taxon>Naviculales</taxon>
        <taxon>Naviculaceae</taxon>
        <taxon>Seminavis</taxon>
    </lineage>
</organism>
<name>A0A9N8DHS9_9STRA</name>
<sequence>MMSDCAMIPLFRNNKRNKLPPQRRNKRTKVLSFSTPRHDNSITVSGNGQCVRLYSGKLGSNDVLVGSIRIGGVHLKSHHPGNRRYLSILCQHYPTFVQATGDNNRRNAIVHLILQQVVQTSSPPARFMERRVGPHQWIGMNSEDVVKMILHDLRHHIYVPTIMINEQAPPSAPQEQEDTTLAIVQVSTQQGRHTVNSSSTRKQQLPTRRNSNKSKKQTAARLVSPPATTTIATTDTTDSASSPAAPVADYFKLPAMAEERSRLSDYNQNLLGCMELFEATPGDLAASRNRHVGDLGLRCRHCAAAGVTPTAPYSSSFPGRLAVMEFNFFLIAAKHFVGGICQAISPELRSSILTAKRCSQSQTKARGGTGVQTYFYQMARLTGLQNSSRGGIIRRPLRTVKNPGPSISGMVANAAADRILLDAQTAITFTGSRRQETTATTGTSTALISPMADSNDCKQVNDASGESIKIAA</sequence>